<name>A0A6M3IJY1_9ZZZZ</name>
<organism evidence="2">
    <name type="scientific">viral metagenome</name>
    <dbReference type="NCBI Taxonomy" id="1070528"/>
    <lineage>
        <taxon>unclassified sequences</taxon>
        <taxon>metagenomes</taxon>
        <taxon>organismal metagenomes</taxon>
    </lineage>
</organism>
<evidence type="ECO:0000256" key="1">
    <source>
        <dbReference type="SAM" id="MobiDB-lite"/>
    </source>
</evidence>
<reference evidence="2" key="1">
    <citation type="submission" date="2020-03" db="EMBL/GenBank/DDBJ databases">
        <title>The deep terrestrial virosphere.</title>
        <authorList>
            <person name="Holmfeldt K."/>
            <person name="Nilsson E."/>
            <person name="Simone D."/>
            <person name="Lopez-Fernandez M."/>
            <person name="Wu X."/>
            <person name="de Brujin I."/>
            <person name="Lundin D."/>
            <person name="Andersson A."/>
            <person name="Bertilsson S."/>
            <person name="Dopson M."/>
        </authorList>
    </citation>
    <scope>NUCLEOTIDE SEQUENCE</scope>
    <source>
        <strain evidence="2">MM415B01611</strain>
    </source>
</reference>
<protein>
    <submittedName>
        <fullName evidence="2">Uncharacterized protein</fullName>
    </submittedName>
</protein>
<proteinExistence type="predicted"/>
<accession>A0A6M3IJY1</accession>
<gene>
    <name evidence="2" type="ORF">MM415B01611_0008</name>
</gene>
<dbReference type="EMBL" id="MT141285">
    <property type="protein sequence ID" value="QJA57645.1"/>
    <property type="molecule type" value="Genomic_DNA"/>
</dbReference>
<evidence type="ECO:0000313" key="2">
    <source>
        <dbReference type="EMBL" id="QJA57645.1"/>
    </source>
</evidence>
<dbReference type="AlphaFoldDB" id="A0A6M3IJY1"/>
<feature type="region of interest" description="Disordered" evidence="1">
    <location>
        <begin position="215"/>
        <end position="238"/>
    </location>
</feature>
<sequence>MGPAIYDPWRWLARSGGPGGQAWDDGRMETQTMARQHTFDVEGFLATLEEQAARKFDVLAPQPLLSAVPVDGTPTMELKTREGTTARLPWNRHAGNQIAQKLDLPRKHMTKMETPEHAAELCRHMNYWLERDDSRRLVRCIQTPDDPTSGAHIRAYLSDRYRILDNLDVATSALQAFVEKVQGRGGCPEVYNWTLSENAMDFLMIDTTLTSRLDAPEGQAGQRPQHGGHGDVNMGKGDWTGSLQGTIQDPDFEKRGTVARMAIAEGRDGHGTDGGSLVYPGVHIKNSETGESGYWVWPCALVATCSNRILIGQKVGGIHLGKEMNCELLYSRELMLRENAIVFEKIREAVKATFDPETFEKLLDTIRATMGIELPSEREAADWIIRRENWGEAQRDALLMAFKRQVSPERVTLFDAVQAITEAAQTFETDDPEFTLDMEVAAAGLVEKGSQARTYFGMKEVEKK</sequence>